<evidence type="ECO:0000313" key="2">
    <source>
        <dbReference type="Proteomes" id="UP000029448"/>
    </source>
</evidence>
<comment type="caution">
    <text evidence="1">The sequence shown here is derived from an EMBL/GenBank/DDBJ whole genome shotgun (WGS) entry which is preliminary data.</text>
</comment>
<accession>A0A095B2A0</accession>
<proteinExistence type="predicted"/>
<dbReference type="AlphaFoldDB" id="A0A095B2A0"/>
<dbReference type="STRING" id="104102.AtDm6_1766"/>
<dbReference type="EMBL" id="JOKM01000069">
    <property type="protein sequence ID" value="KGB23118.1"/>
    <property type="molecule type" value="Genomic_DNA"/>
</dbReference>
<keyword evidence="2" id="KW-1185">Reference proteome</keyword>
<name>A0A095B2A0_9PROT</name>
<dbReference type="Proteomes" id="UP000029448">
    <property type="component" value="Unassembled WGS sequence"/>
</dbReference>
<protein>
    <submittedName>
        <fullName evidence="1">Uncharacterized protein</fullName>
    </submittedName>
</protein>
<evidence type="ECO:0000313" key="1">
    <source>
        <dbReference type="EMBL" id="KGB23118.1"/>
    </source>
</evidence>
<sequence>MYNILFVRKDRRTDFTYLALRMCGFWAGEAGEGCLFL</sequence>
<gene>
    <name evidence="1" type="ORF">AtDm6_1766</name>
</gene>
<organism evidence="1 2">
    <name type="scientific">Acetobacter tropicalis</name>
    <dbReference type="NCBI Taxonomy" id="104102"/>
    <lineage>
        <taxon>Bacteria</taxon>
        <taxon>Pseudomonadati</taxon>
        <taxon>Pseudomonadota</taxon>
        <taxon>Alphaproteobacteria</taxon>
        <taxon>Acetobacterales</taxon>
        <taxon>Acetobacteraceae</taxon>
        <taxon>Acetobacter</taxon>
    </lineage>
</organism>
<dbReference type="PATRIC" id="fig|104102.7.peg.1744"/>
<reference evidence="1 2" key="1">
    <citation type="submission" date="2014-06" db="EMBL/GenBank/DDBJ databases">
        <title>Functional and comparative genomic analyses of the Drosophila gut microbiota identify candidate symbiosis factors.</title>
        <authorList>
            <person name="Newell P.D."/>
            <person name="Chaston J.M."/>
            <person name="Douglas A.E."/>
        </authorList>
    </citation>
    <scope>NUCLEOTIDE SEQUENCE [LARGE SCALE GENOMIC DNA]</scope>
    <source>
        <strain evidence="1 2">DmCS_006</strain>
    </source>
</reference>